<accession>A0ABR9SEC0</accession>
<comment type="caution">
    <text evidence="3">The sequence shown here is derived from an EMBL/GenBank/DDBJ whole genome shotgun (WGS) entry which is preliminary data.</text>
</comment>
<name>A0ABR9SEC0_9BURK</name>
<protein>
    <submittedName>
        <fullName evidence="3">ShlB/FhaC/HecB family hemolysin secretion/activation protein</fullName>
    </submittedName>
</protein>
<dbReference type="EMBL" id="JADDOJ010000027">
    <property type="protein sequence ID" value="MBE7940625.1"/>
    <property type="molecule type" value="Genomic_DNA"/>
</dbReference>
<evidence type="ECO:0000259" key="1">
    <source>
        <dbReference type="Pfam" id="PF08479"/>
    </source>
</evidence>
<dbReference type="PANTHER" id="PTHR34597">
    <property type="entry name" value="SLR1661 PROTEIN"/>
    <property type="match status" value="1"/>
</dbReference>
<gene>
    <name evidence="3" type="ORF">IM725_08590</name>
</gene>
<organism evidence="3 4">
    <name type="scientific">Ramlibacter aquaticus</name>
    <dbReference type="NCBI Taxonomy" id="2780094"/>
    <lineage>
        <taxon>Bacteria</taxon>
        <taxon>Pseudomonadati</taxon>
        <taxon>Pseudomonadota</taxon>
        <taxon>Betaproteobacteria</taxon>
        <taxon>Burkholderiales</taxon>
        <taxon>Comamonadaceae</taxon>
        <taxon>Ramlibacter</taxon>
    </lineage>
</organism>
<feature type="domain" description="Polypeptide-transport-associated ShlB-type" evidence="1">
    <location>
        <begin position="100"/>
        <end position="151"/>
    </location>
</feature>
<dbReference type="InterPro" id="IPR035251">
    <property type="entry name" value="ShlB_POTRA"/>
</dbReference>
<dbReference type="Pfam" id="PF17287">
    <property type="entry name" value="POTRA_3"/>
    <property type="match status" value="1"/>
</dbReference>
<dbReference type="PANTHER" id="PTHR34597:SF3">
    <property type="entry name" value="OUTER MEMBRANE TRANSPORTER CDIB"/>
    <property type="match status" value="1"/>
</dbReference>
<dbReference type="RefSeq" id="WP_193780165.1">
    <property type="nucleotide sequence ID" value="NZ_JADDOJ010000027.1"/>
</dbReference>
<evidence type="ECO:0000313" key="3">
    <source>
        <dbReference type="EMBL" id="MBE7940625.1"/>
    </source>
</evidence>
<dbReference type="Proteomes" id="UP000715965">
    <property type="component" value="Unassembled WGS sequence"/>
</dbReference>
<dbReference type="Gene3D" id="3.10.20.310">
    <property type="entry name" value="membrane protein fhac"/>
    <property type="match status" value="2"/>
</dbReference>
<reference evidence="3 4" key="1">
    <citation type="submission" date="2020-10" db="EMBL/GenBank/DDBJ databases">
        <title>Draft genome of Ramlibacter aquaticus LMG 30558.</title>
        <authorList>
            <person name="Props R."/>
        </authorList>
    </citation>
    <scope>NUCLEOTIDE SEQUENCE [LARGE SCALE GENOMIC DNA]</scope>
    <source>
        <strain evidence="3 4">LMG 30558</strain>
    </source>
</reference>
<evidence type="ECO:0000259" key="2">
    <source>
        <dbReference type="Pfam" id="PF17287"/>
    </source>
</evidence>
<evidence type="ECO:0000313" key="4">
    <source>
        <dbReference type="Proteomes" id="UP000715965"/>
    </source>
</evidence>
<keyword evidence="4" id="KW-1185">Reference proteome</keyword>
<feature type="domain" description="ShlB POTRA" evidence="2">
    <location>
        <begin position="168"/>
        <end position="201"/>
    </location>
</feature>
<dbReference type="InterPro" id="IPR051544">
    <property type="entry name" value="TPS_OM_transporter"/>
</dbReference>
<sequence length="210" mass="22724">MVECRPTWVLIGVLSGAVHAQGVDALSDQARRERERQEQFRELLQPSPSIQLQRNPTPRVGRLPEELPCVRVNAIVIEGQEPLAVREDELPLWLAGPGEDPIGRCIGARGIDLLGTRLQNGLIGRGYVTSRVLVPTQQVAQGVLTFTVLPGRIAGIRGDFPRAGAIPPLRPGDVLNLRDIEQALEALQRVPTARADIQIEPASDASLGPG</sequence>
<proteinExistence type="predicted"/>
<dbReference type="InterPro" id="IPR013686">
    <property type="entry name" value="Polypept-transport_assoc_ShlB"/>
</dbReference>
<dbReference type="Pfam" id="PF08479">
    <property type="entry name" value="POTRA_2"/>
    <property type="match status" value="1"/>
</dbReference>